<organism evidence="2 3">
    <name type="scientific">Besnoitia besnoiti</name>
    <name type="common">Apicomplexan protozoan</name>
    <dbReference type="NCBI Taxonomy" id="94643"/>
    <lineage>
        <taxon>Eukaryota</taxon>
        <taxon>Sar</taxon>
        <taxon>Alveolata</taxon>
        <taxon>Apicomplexa</taxon>
        <taxon>Conoidasida</taxon>
        <taxon>Coccidia</taxon>
        <taxon>Eucoccidiorida</taxon>
        <taxon>Eimeriorina</taxon>
        <taxon>Sarcocystidae</taxon>
        <taxon>Besnoitia</taxon>
    </lineage>
</organism>
<feature type="compositionally biased region" description="Acidic residues" evidence="1">
    <location>
        <begin position="237"/>
        <end position="246"/>
    </location>
</feature>
<dbReference type="KEGG" id="bbes:BESB_075530"/>
<feature type="compositionally biased region" description="Polar residues" evidence="1">
    <location>
        <begin position="831"/>
        <end position="848"/>
    </location>
</feature>
<feature type="compositionally biased region" description="Basic and acidic residues" evidence="1">
    <location>
        <begin position="34"/>
        <end position="47"/>
    </location>
</feature>
<dbReference type="RefSeq" id="XP_029218410.1">
    <property type="nucleotide sequence ID" value="XM_029365926.1"/>
</dbReference>
<feature type="region of interest" description="Disordered" evidence="1">
    <location>
        <begin position="80"/>
        <end position="109"/>
    </location>
</feature>
<evidence type="ECO:0000256" key="1">
    <source>
        <dbReference type="SAM" id="MobiDB-lite"/>
    </source>
</evidence>
<protein>
    <submittedName>
        <fullName evidence="2">Uncharacterized protein</fullName>
    </submittedName>
</protein>
<feature type="compositionally biased region" description="Polar residues" evidence="1">
    <location>
        <begin position="1108"/>
        <end position="1117"/>
    </location>
</feature>
<evidence type="ECO:0000313" key="2">
    <source>
        <dbReference type="EMBL" id="PFH34401.1"/>
    </source>
</evidence>
<feature type="region of interest" description="Disordered" evidence="1">
    <location>
        <begin position="537"/>
        <end position="556"/>
    </location>
</feature>
<feature type="compositionally biased region" description="Basic and acidic residues" evidence="1">
    <location>
        <begin position="733"/>
        <end position="745"/>
    </location>
</feature>
<feature type="region of interest" description="Disordered" evidence="1">
    <location>
        <begin position="28"/>
        <end position="47"/>
    </location>
</feature>
<dbReference type="GeneID" id="40312479"/>
<feature type="region of interest" description="Disordered" evidence="1">
    <location>
        <begin position="826"/>
        <end position="848"/>
    </location>
</feature>
<sequence>MPVDLSEQDRHVPGHAAPVLAAQLDDSCNASADEESKSCGHSTDELSDSRLCRRNAGTSTQEVSGSFFLHVYCQPAYTEETETPLPLQDDSAGIASPPRRGSLETAETSAVDGEASSVCAASVANSAGVSVSGSAGGDIRSNTAEPTTDRALISQYAGYQGADITVQTTPQDEPLHNFSSTSPDSSFRIGGSCDIPRSRRSGSPGRGYVDRNERVSEACSEVSKEVDLAGPRPADATADEGEDEEIRDTKEALPLRTPPGGPVQGKSVADYGRDLVRELIDEFGKRRTNFAVLVPKVLALIRVFLHQSDTGCWGRPFAAPLPTCAAFNDTDQAKAVRLLEDFFPSFRSQGGLLLCTQGRRLESGGGGKYYFQDHKGRVIGCHKHDLAQYTAQGCVKSPVLLKTLLFCLVLKPVAFNGRHTAGRVCAGGTRQASSEGTTQPTGCSPSETASGCEAAKTVRGASGDPGSQACAAKQPLANFAKLDCHLTPLAESRERHISTCSEESLAKTEEEEARLWEAVADVRELVRQTDMLISCPSPAATGPASPGCRGVGVSTPKEAPASDVKKFLNNGDPVLFLDGRRSGDSGDYHPSRAPHTRTVRSSNPQRLVRVYRSLVQEERSHTVEHLLRVWSMSLHVHSPPEASNIKNARTQTGQVNAGCEVHCEQQLRQVTADELLAVHSDVAGVAVNDNFPRKKRRSSRQHADSKRLGPCGKLIDETVSRTGGLAESEEITEGMREGVPPEKGGRAASWRPCVSLLWVKPLPLEQSMLKWSRRSVVAETGSIDHGFENIRTDDMCPSVVAPAGRASYDEAAAKFSKAEMVDGPLPHRTASCASTRSPSDPSSADYTPSLLSPVSCVRGVSPGRSREEDSFQHSEDIRNIDAFLSDGPVSSWLARTIGAVPLLGTSSRRDDEGLPSKMDLVHEFRTSAPSRHSGTSEGAMRLWKERGRFGGSTALPPADAGLQAMLDAKCGRTTGAEQGFGIVGSNGGSASGSMRHEPHLSQRTRTPAAFERSSWLASESGRRSRGGGTQLENRSHGNGELVDQLEKIRMCQLQGMYSNLKSRFAHVGDVDIVKTVRTLIEAALGENMNWEAAINATPHVNSSDRHSGSTCETNAAISSYAPPKGHAPCESHRASRLRINQGERIRGGLLGIRPRESVVGELVVGERHSAFPVQGHGQRKRSSDGVLGQRKRNMGDPLDEVMKCGRMDCGSEVWKRRKSRSSRDPGSSAEFSESDVQSGMCNQKRSTLARRLNEDFELAADRVPRQHLETLFLRMIQATERLKVAGCEMNRSRES</sequence>
<proteinExistence type="predicted"/>
<reference evidence="2 3" key="1">
    <citation type="submission" date="2017-09" db="EMBL/GenBank/DDBJ databases">
        <title>Genome sequencing of Besnoitia besnoiti strain Bb-Ger1.</title>
        <authorList>
            <person name="Schares G."/>
            <person name="Venepally P."/>
            <person name="Lorenzi H.A."/>
        </authorList>
    </citation>
    <scope>NUCLEOTIDE SEQUENCE [LARGE SCALE GENOMIC DNA]</scope>
    <source>
        <strain evidence="2 3">Bb-Ger1</strain>
    </source>
</reference>
<feature type="region of interest" description="Disordered" evidence="1">
    <location>
        <begin position="1172"/>
        <end position="1201"/>
    </location>
</feature>
<feature type="compositionally biased region" description="Polar residues" evidence="1">
    <location>
        <begin position="170"/>
        <end position="185"/>
    </location>
</feature>
<feature type="region of interest" description="Disordered" evidence="1">
    <location>
        <begin position="1101"/>
        <end position="1129"/>
    </location>
</feature>
<dbReference type="OrthoDB" id="329910at2759"/>
<keyword evidence="3" id="KW-1185">Reference proteome</keyword>
<feature type="compositionally biased region" description="Low complexity" evidence="1">
    <location>
        <begin position="537"/>
        <end position="548"/>
    </location>
</feature>
<dbReference type="EMBL" id="NWUJ01000007">
    <property type="protein sequence ID" value="PFH34401.1"/>
    <property type="molecule type" value="Genomic_DNA"/>
</dbReference>
<dbReference type="Proteomes" id="UP000224006">
    <property type="component" value="Unassembled WGS sequence"/>
</dbReference>
<evidence type="ECO:0000313" key="3">
    <source>
        <dbReference type="Proteomes" id="UP000224006"/>
    </source>
</evidence>
<comment type="caution">
    <text evidence="2">The sequence shown here is derived from an EMBL/GenBank/DDBJ whole genome shotgun (WGS) entry which is preliminary data.</text>
</comment>
<feature type="compositionally biased region" description="Basic and acidic residues" evidence="1">
    <location>
        <begin position="581"/>
        <end position="590"/>
    </location>
</feature>
<gene>
    <name evidence="2" type="ORF">BESB_075530</name>
</gene>
<feature type="region of interest" description="Disordered" evidence="1">
    <location>
        <begin position="689"/>
        <end position="746"/>
    </location>
</feature>
<dbReference type="VEuPathDB" id="ToxoDB:BESB_075530"/>
<name>A0A2A9MDR1_BESBE</name>
<feature type="region of interest" description="Disordered" evidence="1">
    <location>
        <begin position="170"/>
        <end position="268"/>
    </location>
</feature>
<feature type="region of interest" description="Disordered" evidence="1">
    <location>
        <begin position="986"/>
        <end position="1038"/>
    </location>
</feature>
<accession>A0A2A9MDR1</accession>
<feature type="region of interest" description="Disordered" evidence="1">
    <location>
        <begin position="581"/>
        <end position="601"/>
    </location>
</feature>
<feature type="compositionally biased region" description="Basic and acidic residues" evidence="1">
    <location>
        <begin position="208"/>
        <end position="227"/>
    </location>
</feature>
<feature type="compositionally biased region" description="Polar residues" evidence="1">
    <location>
        <begin position="1229"/>
        <end position="1242"/>
    </location>
</feature>
<feature type="region of interest" description="Disordered" evidence="1">
    <location>
        <begin position="1215"/>
        <end position="1242"/>
    </location>
</feature>